<dbReference type="Proteomes" id="UP000594260">
    <property type="component" value="Unplaced"/>
</dbReference>
<evidence type="ECO:0000256" key="8">
    <source>
        <dbReference type="ARBA" id="ARBA00022801"/>
    </source>
</evidence>
<dbReference type="CDD" id="cd20074">
    <property type="entry name" value="XPF_nuclease_Mus81"/>
    <property type="match status" value="1"/>
</dbReference>
<dbReference type="GO" id="GO:0031297">
    <property type="term" value="P:replication fork processing"/>
    <property type="evidence" value="ECO:0007669"/>
    <property type="project" value="UniProtKB-ARBA"/>
</dbReference>
<dbReference type="OrthoDB" id="5963188at2759"/>
<dbReference type="PANTHER" id="PTHR13451">
    <property type="entry name" value="CLASS II CROSSOVER JUNCTION ENDONUCLEASE MUS81"/>
    <property type="match status" value="1"/>
</dbReference>
<comment type="cofactor">
    <cofactor evidence="1 13">
        <name>Mg(2+)</name>
        <dbReference type="ChEBI" id="CHEBI:18420"/>
    </cofactor>
</comment>
<organism evidence="16 17">
    <name type="scientific">Varroa destructor</name>
    <name type="common">Honeybee mite</name>
    <dbReference type="NCBI Taxonomy" id="109461"/>
    <lineage>
        <taxon>Eukaryota</taxon>
        <taxon>Metazoa</taxon>
        <taxon>Ecdysozoa</taxon>
        <taxon>Arthropoda</taxon>
        <taxon>Chelicerata</taxon>
        <taxon>Arachnida</taxon>
        <taxon>Acari</taxon>
        <taxon>Parasitiformes</taxon>
        <taxon>Mesostigmata</taxon>
        <taxon>Gamasina</taxon>
        <taxon>Dermanyssoidea</taxon>
        <taxon>Varroidae</taxon>
        <taxon>Varroa</taxon>
    </lineage>
</organism>
<evidence type="ECO:0000256" key="13">
    <source>
        <dbReference type="RuleBase" id="RU369042"/>
    </source>
</evidence>
<evidence type="ECO:0000256" key="3">
    <source>
        <dbReference type="ARBA" id="ARBA00010015"/>
    </source>
</evidence>
<dbReference type="GO" id="GO:0048476">
    <property type="term" value="C:Holliday junction resolvase complex"/>
    <property type="evidence" value="ECO:0007669"/>
    <property type="project" value="UniProtKB-UniRule"/>
</dbReference>
<dbReference type="SUPFAM" id="SSF47802">
    <property type="entry name" value="DNA polymerase beta, N-terminal domain-like"/>
    <property type="match status" value="1"/>
</dbReference>
<evidence type="ECO:0000256" key="5">
    <source>
        <dbReference type="ARBA" id="ARBA00022723"/>
    </source>
</evidence>
<keyword evidence="17" id="KW-1185">Reference proteome</keyword>
<dbReference type="Pfam" id="PF14716">
    <property type="entry name" value="HHH_8"/>
    <property type="match status" value="1"/>
</dbReference>
<dbReference type="InterPro" id="IPR011335">
    <property type="entry name" value="Restrct_endonuc-II-like"/>
</dbReference>
<dbReference type="InParanoid" id="A0A7M7JVE1"/>
<dbReference type="CTD" id="80198"/>
<feature type="region of interest" description="Disordered" evidence="14">
    <location>
        <begin position="181"/>
        <end position="216"/>
    </location>
</feature>
<keyword evidence="9 13" id="KW-0460">Magnesium</keyword>
<dbReference type="Pfam" id="PF21292">
    <property type="entry name" value="EME1-MUS81_C"/>
    <property type="match status" value="1"/>
</dbReference>
<feature type="region of interest" description="Disordered" evidence="14">
    <location>
        <begin position="421"/>
        <end position="443"/>
    </location>
</feature>
<evidence type="ECO:0000256" key="9">
    <source>
        <dbReference type="ARBA" id="ARBA00022842"/>
    </source>
</evidence>
<dbReference type="FunFam" id="3.40.50.10130:FF:000003">
    <property type="entry name" value="Crossover junction endonuclease MUS81"/>
    <property type="match status" value="1"/>
</dbReference>
<dbReference type="SMART" id="SM00891">
    <property type="entry name" value="ERCC4"/>
    <property type="match status" value="1"/>
</dbReference>
<dbReference type="FunCoup" id="A0A7M7JVE1">
    <property type="interactions" value="474"/>
</dbReference>
<accession>A0A7M7JVE1</accession>
<evidence type="ECO:0000313" key="16">
    <source>
        <dbReference type="EnsemblMetazoa" id="XP_022653084"/>
    </source>
</evidence>
<dbReference type="EC" id="3.1.22.-" evidence="13"/>
<dbReference type="InterPro" id="IPR042530">
    <property type="entry name" value="EME1/EME2_C"/>
</dbReference>
<keyword evidence="10 13" id="KW-0233">DNA recombination</keyword>
<comment type="subcellular location">
    <subcellularLocation>
        <location evidence="2 13">Nucleus</location>
    </subcellularLocation>
</comment>
<evidence type="ECO:0000256" key="7">
    <source>
        <dbReference type="ARBA" id="ARBA00022763"/>
    </source>
</evidence>
<dbReference type="InterPro" id="IPR033309">
    <property type="entry name" value="Mus81"/>
</dbReference>
<dbReference type="SUPFAM" id="SSF52980">
    <property type="entry name" value="Restriction endonuclease-like"/>
    <property type="match status" value="1"/>
</dbReference>
<reference evidence="16" key="1">
    <citation type="submission" date="2021-01" db="UniProtKB">
        <authorList>
            <consortium name="EnsemblMetazoa"/>
        </authorList>
    </citation>
    <scope>IDENTIFICATION</scope>
</reference>
<feature type="region of interest" description="Disordered" evidence="14">
    <location>
        <begin position="96"/>
        <end position="134"/>
    </location>
</feature>
<dbReference type="InterPro" id="IPR047416">
    <property type="entry name" value="XPF_nuclease_Mus81"/>
</dbReference>
<dbReference type="GO" id="GO:0046872">
    <property type="term" value="F:metal ion binding"/>
    <property type="evidence" value="ECO:0007669"/>
    <property type="project" value="UniProtKB-UniRule"/>
</dbReference>
<comment type="subunit">
    <text evidence="13">Interacts with EME1.</text>
</comment>
<dbReference type="GO" id="GO:0008821">
    <property type="term" value="F:crossover junction DNA endonuclease activity"/>
    <property type="evidence" value="ECO:0007669"/>
    <property type="project" value="UniProtKB-UniRule"/>
</dbReference>
<evidence type="ECO:0000256" key="2">
    <source>
        <dbReference type="ARBA" id="ARBA00004123"/>
    </source>
</evidence>
<keyword evidence="12 13" id="KW-0539">Nucleus</keyword>
<keyword evidence="6 13" id="KW-0255">Endonuclease</keyword>
<dbReference type="KEGG" id="vde:111246936"/>
<keyword evidence="11 13" id="KW-0234">DNA repair</keyword>
<dbReference type="GO" id="GO:0000712">
    <property type="term" value="P:resolution of meiotic recombination intermediates"/>
    <property type="evidence" value="ECO:0007669"/>
    <property type="project" value="TreeGrafter"/>
</dbReference>
<keyword evidence="5 13" id="KW-0479">Metal-binding</keyword>
<comment type="function">
    <text evidence="13">Interacts with EME1 to form a DNA structure-specific endonuclease with substrate preference for branched DNA structures with a 5'-end at the branch nick. Typical substrates include 3'-flap structures, D-loops, replication forks and nicked Holliday junctions. May be required in mitosis for the processing of stalled or collapsed replication fork intermediates. May be required in meiosis for the repair of meiosis-specific double strand breaks subsequent to single-end invasion (SEI).</text>
</comment>
<evidence type="ECO:0000256" key="14">
    <source>
        <dbReference type="SAM" id="MobiDB-lite"/>
    </source>
</evidence>
<dbReference type="FunFam" id="1.10.150.110:FF:000001">
    <property type="entry name" value="Putative Crossover junction endonuclease MUS81"/>
    <property type="match status" value="1"/>
</dbReference>
<evidence type="ECO:0000256" key="11">
    <source>
        <dbReference type="ARBA" id="ARBA00023204"/>
    </source>
</evidence>
<feature type="compositionally biased region" description="Polar residues" evidence="14">
    <location>
        <begin position="104"/>
        <end position="115"/>
    </location>
</feature>
<dbReference type="AlphaFoldDB" id="A0A7M7JVE1"/>
<dbReference type="Gene3D" id="3.40.50.10130">
    <property type="match status" value="1"/>
</dbReference>
<evidence type="ECO:0000313" key="17">
    <source>
        <dbReference type="Proteomes" id="UP000594260"/>
    </source>
</evidence>
<dbReference type="GO" id="GO:0006308">
    <property type="term" value="P:DNA catabolic process"/>
    <property type="evidence" value="ECO:0007669"/>
    <property type="project" value="UniProtKB-UniRule"/>
</dbReference>
<protein>
    <recommendedName>
        <fullName evidence="13">Crossover junction endonuclease MUS81</fullName>
        <ecNumber evidence="13">3.1.22.-</ecNumber>
    </recommendedName>
</protein>
<dbReference type="InterPro" id="IPR006166">
    <property type="entry name" value="ERCC4_domain"/>
</dbReference>
<dbReference type="GO" id="GO:0031573">
    <property type="term" value="P:mitotic intra-S DNA damage checkpoint signaling"/>
    <property type="evidence" value="ECO:0007669"/>
    <property type="project" value="TreeGrafter"/>
</dbReference>
<comment type="similarity">
    <text evidence="3 13">Belongs to the XPF family.</text>
</comment>
<dbReference type="GO" id="GO:0005634">
    <property type="term" value="C:nucleus"/>
    <property type="evidence" value="ECO:0007669"/>
    <property type="project" value="UniProtKB-SubCell"/>
</dbReference>
<dbReference type="Gene3D" id="1.10.150.670">
    <property type="entry name" value="Crossover junction endonuclease EME1, DNA-binding domain"/>
    <property type="match status" value="1"/>
</dbReference>
<dbReference type="PANTHER" id="PTHR13451:SF0">
    <property type="entry name" value="CROSSOVER JUNCTION ENDONUCLEASE MUS81"/>
    <property type="match status" value="1"/>
</dbReference>
<dbReference type="Pfam" id="PF02732">
    <property type="entry name" value="ERCC4"/>
    <property type="match status" value="1"/>
</dbReference>
<sequence>MSSDAAGFSRKRVRRVINNPNPLFTQWLREWQDEAAKAGTHAKNTYTKALQSLAKFPIPLSSGKDCIILKHFGQKICDMLDKKLIEYRGLHPEWRPQSVAVPSPVSNGSATNAKLRQTKKNSPRSQPSISNGSVKEALLTCGDANRSINTTRTTSATQPPMKKHAHFASLKVNFKPKHGRLETASLKPPGLLSVSSPPEPNTFTDEEYQNTGNGVHQPVSQQLLVGVDVFRREALSCDLAQKPKLTSKRQKTPKEPQVIDLCLDSPEHKQASDDDDSFLIPLSKRLTVDRMNCKSKNLEEYTSVQKLTPVCPPPASGNDSDCVAQYESDDDACLKIDERLASLKKLLSPVLVSTTHKPESEYVEIVQKHESIEPIENVLTQEDSFCPAKPVDSIPEESILDMSIEIRRKRQGFLAELDANTPRAAPRPKPTILDLADSQPASPRNHEKLLISLNRSTDSIPMQPLNSVLHSHHNSQKRLITVKEPETVCISPEPPSLSSQPKTKPVYVHHLSDSDDDLRPLSLRVNRQVAKPFPKKTLSTPEEDSFDVLVGSIDTPPVSRTNKDEYSSKSSDSEVVTVTAVKVNKLEIIRKKTVTGNDDMGYSGSATVPTEEPQSRKKGRSRKDKVACPFVPFPSAPLHLEYIPEGSCPSQPVSSALNDRTSCCPLALTLLPGTFEIVLCVDSCEATGGVMSKKKEAMIEALRNSGVAINIRKMNVGDYAWIAKRSDKDELVLDCIVERKRTDDLASSIKDGRYHEQKHRLVTCGIRRKIFLVEEHHRFAAGGISDLALLQAQLNTQIIGDFIVKRTPNVKASAQYLAALTRALGQRYRQRVLKSCLREEVGKLSDDHLMSWQEFNESSMKRRKVCIKQVFTRSLMVMRGMSLEKALSIISVYPTMVSLISAYEKCDELKQKEALLANVKCSISGRRLGPALSKAVYKFVSGE</sequence>
<keyword evidence="4 13" id="KW-0540">Nuclease</keyword>
<dbReference type="RefSeq" id="XP_022653084.1">
    <property type="nucleotide sequence ID" value="XM_022797349.1"/>
</dbReference>
<name>A0A7M7JVE1_VARDE</name>
<feature type="compositionally biased region" description="Polar residues" evidence="14">
    <location>
        <begin position="123"/>
        <end position="133"/>
    </location>
</feature>
<dbReference type="GO" id="GO:0048257">
    <property type="term" value="F:3'-flap endonuclease activity"/>
    <property type="evidence" value="ECO:0007669"/>
    <property type="project" value="TreeGrafter"/>
</dbReference>
<dbReference type="GO" id="GO:0003677">
    <property type="term" value="F:DNA binding"/>
    <property type="evidence" value="ECO:0007669"/>
    <property type="project" value="UniProtKB-UniRule"/>
</dbReference>
<dbReference type="GeneID" id="111246936"/>
<feature type="region of interest" description="Disordered" evidence="14">
    <location>
        <begin position="598"/>
        <end position="623"/>
    </location>
</feature>
<dbReference type="InterPro" id="IPR010996">
    <property type="entry name" value="HHH_MUS81"/>
</dbReference>
<evidence type="ECO:0000256" key="1">
    <source>
        <dbReference type="ARBA" id="ARBA00001946"/>
    </source>
</evidence>
<dbReference type="GO" id="GO:0000727">
    <property type="term" value="P:double-strand break repair via break-induced replication"/>
    <property type="evidence" value="ECO:0007669"/>
    <property type="project" value="UniProtKB-UniRule"/>
</dbReference>
<keyword evidence="7 13" id="KW-0227">DNA damage</keyword>
<evidence type="ECO:0000256" key="12">
    <source>
        <dbReference type="ARBA" id="ARBA00023242"/>
    </source>
</evidence>
<keyword evidence="8 13" id="KW-0378">Hydrolase</keyword>
<evidence type="ECO:0000256" key="4">
    <source>
        <dbReference type="ARBA" id="ARBA00022722"/>
    </source>
</evidence>
<feature type="domain" description="ERCC4" evidence="15">
    <location>
        <begin position="678"/>
        <end position="777"/>
    </location>
</feature>
<dbReference type="Gene3D" id="1.10.150.110">
    <property type="entry name" value="DNA polymerase beta, N-terminal domain-like"/>
    <property type="match status" value="1"/>
</dbReference>
<dbReference type="EnsemblMetazoa" id="XM_022797349">
    <property type="protein sequence ID" value="XP_022653084"/>
    <property type="gene ID" value="LOC111246936"/>
</dbReference>
<dbReference type="InterPro" id="IPR027421">
    <property type="entry name" value="DNA_pol_lamdba_lyase_dom_sf"/>
</dbReference>
<proteinExistence type="inferred from homology"/>
<evidence type="ECO:0000256" key="10">
    <source>
        <dbReference type="ARBA" id="ARBA00023172"/>
    </source>
</evidence>
<evidence type="ECO:0000256" key="6">
    <source>
        <dbReference type="ARBA" id="ARBA00022759"/>
    </source>
</evidence>
<evidence type="ECO:0000259" key="15">
    <source>
        <dbReference type="SMART" id="SM00891"/>
    </source>
</evidence>